<keyword evidence="2" id="KW-1185">Reference proteome</keyword>
<evidence type="ECO:0000313" key="1">
    <source>
        <dbReference type="EMBL" id="PRW62758.1"/>
    </source>
</evidence>
<dbReference type="AlphaFoldDB" id="A0A2T0GUF7"/>
<organism evidence="1 2">
    <name type="scientific">Actinopolyspora mortivallis</name>
    <dbReference type="NCBI Taxonomy" id="33906"/>
    <lineage>
        <taxon>Bacteria</taxon>
        <taxon>Bacillati</taxon>
        <taxon>Actinomycetota</taxon>
        <taxon>Actinomycetes</taxon>
        <taxon>Actinopolysporales</taxon>
        <taxon>Actinopolysporaceae</taxon>
        <taxon>Actinopolyspora</taxon>
    </lineage>
</organism>
<accession>A0A2T0GUF7</accession>
<evidence type="ECO:0000313" key="2">
    <source>
        <dbReference type="Proteomes" id="UP000239352"/>
    </source>
</evidence>
<name>A0A2T0GUF7_ACTMO</name>
<protein>
    <submittedName>
        <fullName evidence="1">Uncharacterized protein</fullName>
    </submittedName>
</protein>
<dbReference type="InParanoid" id="A0A2T0GUF7"/>
<reference evidence="1 2" key="1">
    <citation type="submission" date="2018-03" db="EMBL/GenBank/DDBJ databases">
        <title>Actinopolyspora mortivallis from Sahara, screening for active biomolecules.</title>
        <authorList>
            <person name="Selama O."/>
            <person name="Wellington E.M.H."/>
            <person name="Hacene H."/>
        </authorList>
    </citation>
    <scope>NUCLEOTIDE SEQUENCE [LARGE SCALE GENOMIC DNA]</scope>
    <source>
        <strain evidence="1 2">M5A</strain>
    </source>
</reference>
<gene>
    <name evidence="1" type="ORF">CEP50_13550</name>
</gene>
<dbReference type="EMBL" id="PVSR01000025">
    <property type="protein sequence ID" value="PRW62758.1"/>
    <property type="molecule type" value="Genomic_DNA"/>
</dbReference>
<sequence length="137" mass="14379">MEQLREYQSQINQLIADGAAEVRPDGTIVPSDSAEGRNSELLRAPTGHGYVKAHWYGLEVAFDSWVRNKINSTGGVGALVGAIATGPWAVVIEAASGVIVAEANACAHEDGYTYMYFIGVTAPVTGGIPTPVCNPFG</sequence>
<proteinExistence type="predicted"/>
<dbReference type="Proteomes" id="UP000239352">
    <property type="component" value="Unassembled WGS sequence"/>
</dbReference>
<comment type="caution">
    <text evidence="1">The sequence shown here is derived from an EMBL/GenBank/DDBJ whole genome shotgun (WGS) entry which is preliminary data.</text>
</comment>